<gene>
    <name evidence="1" type="ORF">LCGC14_1164750</name>
</gene>
<dbReference type="EMBL" id="LAZR01005710">
    <property type="protein sequence ID" value="KKM97765.1"/>
    <property type="molecule type" value="Genomic_DNA"/>
</dbReference>
<reference evidence="1" key="1">
    <citation type="journal article" date="2015" name="Nature">
        <title>Complex archaea that bridge the gap between prokaryotes and eukaryotes.</title>
        <authorList>
            <person name="Spang A."/>
            <person name="Saw J.H."/>
            <person name="Jorgensen S.L."/>
            <person name="Zaremba-Niedzwiedzka K."/>
            <person name="Martijn J."/>
            <person name="Lind A.E."/>
            <person name="van Eijk R."/>
            <person name="Schleper C."/>
            <person name="Guy L."/>
            <person name="Ettema T.J."/>
        </authorList>
    </citation>
    <scope>NUCLEOTIDE SEQUENCE</scope>
</reference>
<comment type="caution">
    <text evidence="1">The sequence shown here is derived from an EMBL/GenBank/DDBJ whole genome shotgun (WGS) entry which is preliminary data.</text>
</comment>
<sequence>MEWQITLIFGFFIGWFGRFLADYIFCKVNERGTD</sequence>
<evidence type="ECO:0000313" key="1">
    <source>
        <dbReference type="EMBL" id="KKM97765.1"/>
    </source>
</evidence>
<dbReference type="AlphaFoldDB" id="A0A0F9P9W1"/>
<protein>
    <submittedName>
        <fullName evidence="1">Uncharacterized protein</fullName>
    </submittedName>
</protein>
<name>A0A0F9P9W1_9ZZZZ</name>
<proteinExistence type="predicted"/>
<organism evidence="1">
    <name type="scientific">marine sediment metagenome</name>
    <dbReference type="NCBI Taxonomy" id="412755"/>
    <lineage>
        <taxon>unclassified sequences</taxon>
        <taxon>metagenomes</taxon>
        <taxon>ecological metagenomes</taxon>
    </lineage>
</organism>
<accession>A0A0F9P9W1</accession>